<dbReference type="InterPro" id="IPR003323">
    <property type="entry name" value="OTU_dom"/>
</dbReference>
<feature type="domain" description="Integrase catalytic" evidence="3">
    <location>
        <begin position="39"/>
        <end position="205"/>
    </location>
</feature>
<evidence type="ECO:0000313" key="5">
    <source>
        <dbReference type="Proteomes" id="UP001292094"/>
    </source>
</evidence>
<evidence type="ECO:0000256" key="1">
    <source>
        <dbReference type="SAM" id="MobiDB-lite"/>
    </source>
</evidence>
<name>A0AAE1PE16_9EUCA</name>
<reference evidence="4" key="1">
    <citation type="submission" date="2023-11" db="EMBL/GenBank/DDBJ databases">
        <title>Genome assemblies of two species of porcelain crab, Petrolisthes cinctipes and Petrolisthes manimaculis (Anomura: Porcellanidae).</title>
        <authorList>
            <person name="Angst P."/>
        </authorList>
    </citation>
    <scope>NUCLEOTIDE SEQUENCE</scope>
    <source>
        <strain evidence="4">PB745_02</strain>
        <tissue evidence="4">Gill</tissue>
    </source>
</reference>
<sequence length="679" mass="76667">MLKEVQKKYANVTTAALELFKSLCEECQKKRKRPMTKGVVVRPILSKDLTSRGQVDLIDMQAMAHRNFKWIMVYQDHFTKFCVLRPLTTKRATEVAMHLLDIFLLFGAPAILQSDNGSEFTSHVITELKAVWPDLTIVHGKPRHPQSQGSVERANGDLKDMLIAWLADNNTQDWTAGIKFVQFQKNSAYHSGIKCSPYSAMFGCEARVGLTSSSLPQEVISRLESETDLLAATENVSPETVNTTTTPAVNHTTTPAAATVNHTTTPAATTVNHTPDSPSLVKESMSAHIAQIKRKRGLAYAGQMAQAERMVKRSRLDLKAGEGGDNVAVPIPAVDRENTRQTTHTGNIKKTAAPQDTNKPLKNVNQVTKTETEKQITKTETEKQITKTETEKQITKTETEKQITKTETEKQITKTKTKKQITKTETEKQITKTETEKQITKTETEKQITKTGTEKQITKTETEKQITKTETVKQITKTETEKQITKTENATQPTKSQDERQCPNLEYLLMDLEKHNLTQAQLFNIMNWHVLPTAADGHCLLYSVVSGWNNQHMSRQASEYCTSLGNSIHVLTYDLLWDIVRQETRENSSSYKPFFTESYSRQVHKYLIEKNYRNEFGDLVPSVICNALNIKLLILKKDSTRYSFSYVVVAPFEARPQDDLPTLVLLKSGEHYNGVSFTY</sequence>
<dbReference type="Gene3D" id="3.30.420.10">
    <property type="entry name" value="Ribonuclease H-like superfamily/Ribonuclease H"/>
    <property type="match status" value="1"/>
</dbReference>
<dbReference type="Pfam" id="PF00665">
    <property type="entry name" value="rve"/>
    <property type="match status" value="1"/>
</dbReference>
<gene>
    <name evidence="4" type="ORF">Pmani_022669</name>
</gene>
<dbReference type="PROSITE" id="PS50802">
    <property type="entry name" value="OTU"/>
    <property type="match status" value="1"/>
</dbReference>
<feature type="region of interest" description="Disordered" evidence="1">
    <location>
        <begin position="474"/>
        <end position="499"/>
    </location>
</feature>
<dbReference type="InterPro" id="IPR050951">
    <property type="entry name" value="Retrovirus_Pol_polyprotein"/>
</dbReference>
<comment type="caution">
    <text evidence="4">The sequence shown here is derived from an EMBL/GenBank/DDBJ whole genome shotgun (WGS) entry which is preliminary data.</text>
</comment>
<protein>
    <submittedName>
        <fullName evidence="4">Uncharacterized protein</fullName>
    </submittedName>
</protein>
<dbReference type="SUPFAM" id="SSF53098">
    <property type="entry name" value="Ribonuclease H-like"/>
    <property type="match status" value="1"/>
</dbReference>
<dbReference type="InterPro" id="IPR012337">
    <property type="entry name" value="RNaseH-like_sf"/>
</dbReference>
<organism evidence="4 5">
    <name type="scientific">Petrolisthes manimaculis</name>
    <dbReference type="NCBI Taxonomy" id="1843537"/>
    <lineage>
        <taxon>Eukaryota</taxon>
        <taxon>Metazoa</taxon>
        <taxon>Ecdysozoa</taxon>
        <taxon>Arthropoda</taxon>
        <taxon>Crustacea</taxon>
        <taxon>Multicrustacea</taxon>
        <taxon>Malacostraca</taxon>
        <taxon>Eumalacostraca</taxon>
        <taxon>Eucarida</taxon>
        <taxon>Decapoda</taxon>
        <taxon>Pleocyemata</taxon>
        <taxon>Anomura</taxon>
        <taxon>Galatheoidea</taxon>
        <taxon>Porcellanidae</taxon>
        <taxon>Petrolisthes</taxon>
    </lineage>
</organism>
<accession>A0AAE1PE16</accession>
<dbReference type="InterPro" id="IPR001584">
    <property type="entry name" value="Integrase_cat-core"/>
</dbReference>
<dbReference type="PANTHER" id="PTHR37984:SF5">
    <property type="entry name" value="PROTEIN NYNRIN-LIKE"/>
    <property type="match status" value="1"/>
</dbReference>
<feature type="domain" description="OTU" evidence="2">
    <location>
        <begin position="528"/>
        <end position="678"/>
    </location>
</feature>
<dbReference type="EMBL" id="JAWZYT010002275">
    <property type="protein sequence ID" value="KAK4305437.1"/>
    <property type="molecule type" value="Genomic_DNA"/>
</dbReference>
<evidence type="ECO:0000259" key="2">
    <source>
        <dbReference type="PROSITE" id="PS50802"/>
    </source>
</evidence>
<dbReference type="GO" id="GO:0003676">
    <property type="term" value="F:nucleic acid binding"/>
    <property type="evidence" value="ECO:0007669"/>
    <property type="project" value="InterPro"/>
</dbReference>
<proteinExistence type="predicted"/>
<dbReference type="AlphaFoldDB" id="A0AAE1PE16"/>
<evidence type="ECO:0000313" key="4">
    <source>
        <dbReference type="EMBL" id="KAK4305437.1"/>
    </source>
</evidence>
<feature type="region of interest" description="Disordered" evidence="1">
    <location>
        <begin position="440"/>
        <end position="462"/>
    </location>
</feature>
<dbReference type="GO" id="GO:0015074">
    <property type="term" value="P:DNA integration"/>
    <property type="evidence" value="ECO:0007669"/>
    <property type="project" value="InterPro"/>
</dbReference>
<feature type="compositionally biased region" description="Basic and acidic residues" evidence="1">
    <location>
        <begin position="474"/>
        <end position="485"/>
    </location>
</feature>
<dbReference type="PROSITE" id="PS50994">
    <property type="entry name" value="INTEGRASE"/>
    <property type="match status" value="1"/>
</dbReference>
<keyword evidence="5" id="KW-1185">Reference proteome</keyword>
<dbReference type="InterPro" id="IPR036397">
    <property type="entry name" value="RNaseH_sf"/>
</dbReference>
<dbReference type="PANTHER" id="PTHR37984">
    <property type="entry name" value="PROTEIN CBG26694"/>
    <property type="match status" value="1"/>
</dbReference>
<dbReference type="CDD" id="cd22744">
    <property type="entry name" value="OTU"/>
    <property type="match status" value="1"/>
</dbReference>
<dbReference type="Proteomes" id="UP001292094">
    <property type="component" value="Unassembled WGS sequence"/>
</dbReference>
<evidence type="ECO:0000259" key="3">
    <source>
        <dbReference type="PROSITE" id="PS50994"/>
    </source>
</evidence>